<name>A0A2N9H779_FAGSY</name>
<proteinExistence type="predicted"/>
<feature type="region of interest" description="Disordered" evidence="2">
    <location>
        <begin position="547"/>
        <end position="608"/>
    </location>
</feature>
<evidence type="ECO:0000313" key="3">
    <source>
        <dbReference type="EMBL" id="SPD07439.1"/>
    </source>
</evidence>
<keyword evidence="1" id="KW-0175">Coiled coil</keyword>
<evidence type="ECO:0000256" key="1">
    <source>
        <dbReference type="SAM" id="Coils"/>
    </source>
</evidence>
<sequence>MAPGSRSVRVVFSCFSGEDSGQTGEATGEPRVASCSWSCSISHASGLMDQLAASRKESAHEGGCPGGKTRQIFSAFSLFFETELGLERYGPANRGHRSVFGSPEGNFPIETPARLEKILTIREFQDVSEYVLFLKVMDVVPNVRFRRSLCRRKACITFFLKVLALYSGELRFARCGPANRGRWNVSYAGGSFSDRDCGLTGGALDDSRVGVVNQILFLVWSTLRSNLGQNWSNLPKLWEMCSGPRLEVLLMRRTPVGSTLLGSGYLVLCADTRENPGVPSRLEVLESAVNLEDIQKGPTVPRSQEVRVEPTTLFVARSATTITSLEHPDFIPTGEVSEMAPPINLYELMGKKSKGKGKAKQGAQAKKPKRAVFEGIAPEQAILIARAKRPRTEGGPSHHPRPSSLDNIWDPELMVRLDLVSVHHTVLDTLDVELSAKAAQGVHTMESRVFCLNECLRDKEAEYNKAMAEVMESATANYTALEQEPFKALNNMKEVEEKARTEVEQKAKNEAELLQLRGKVKTLEVYNGGFRDGWKSTLRKADIPSSSNLYLRSNTPLPYPQAGLKESDDKDEKDDEDEAEEAKAEQEDQAADPAPLATGNPPTPSDGS</sequence>
<evidence type="ECO:0000256" key="2">
    <source>
        <dbReference type="SAM" id="MobiDB-lite"/>
    </source>
</evidence>
<dbReference type="AlphaFoldDB" id="A0A2N9H779"/>
<feature type="coiled-coil region" evidence="1">
    <location>
        <begin position="464"/>
        <end position="512"/>
    </location>
</feature>
<dbReference type="EMBL" id="OIVN01002913">
    <property type="protein sequence ID" value="SPD07439.1"/>
    <property type="molecule type" value="Genomic_DNA"/>
</dbReference>
<organism evidence="3">
    <name type="scientific">Fagus sylvatica</name>
    <name type="common">Beechnut</name>
    <dbReference type="NCBI Taxonomy" id="28930"/>
    <lineage>
        <taxon>Eukaryota</taxon>
        <taxon>Viridiplantae</taxon>
        <taxon>Streptophyta</taxon>
        <taxon>Embryophyta</taxon>
        <taxon>Tracheophyta</taxon>
        <taxon>Spermatophyta</taxon>
        <taxon>Magnoliopsida</taxon>
        <taxon>eudicotyledons</taxon>
        <taxon>Gunneridae</taxon>
        <taxon>Pentapetalae</taxon>
        <taxon>rosids</taxon>
        <taxon>fabids</taxon>
        <taxon>Fagales</taxon>
        <taxon>Fagaceae</taxon>
        <taxon>Fagus</taxon>
    </lineage>
</organism>
<gene>
    <name evidence="3" type="ORF">FSB_LOCUS35321</name>
</gene>
<reference evidence="3" key="1">
    <citation type="submission" date="2018-02" db="EMBL/GenBank/DDBJ databases">
        <authorList>
            <person name="Cohen D.B."/>
            <person name="Kent A.D."/>
        </authorList>
    </citation>
    <scope>NUCLEOTIDE SEQUENCE</scope>
</reference>
<accession>A0A2N9H779</accession>
<feature type="compositionally biased region" description="Polar residues" evidence="2">
    <location>
        <begin position="547"/>
        <end position="556"/>
    </location>
</feature>
<feature type="compositionally biased region" description="Acidic residues" evidence="2">
    <location>
        <begin position="571"/>
        <end position="580"/>
    </location>
</feature>
<protein>
    <submittedName>
        <fullName evidence="3">Uncharacterized protein</fullName>
    </submittedName>
</protein>